<dbReference type="STRING" id="1246637.MTBBW1_1060019"/>
<sequence>MRITVKVTHPDVIKTGEKDLIDSIKEDLDWDAIRVLVAEGVRKTTFRSNGGEIVVHEGEIAFKIDVEVRTSVSLFFDRQGNYIKMKEIDASEEGGGKTEAGADINDSQKRSETDDSQESLDPEPEVGMEYDNEMKKNSDSEEPDDLEDSVTEDLMAENSVTEDSVTEDSVSEDFMAEDSVTEDFMAEDSVTEDFMTEDSVTEDFMVEDSVTEDSMIEDSVIEGSEELAEEFERENGQSIDEDIMQDFEDVLSFSGDNDHENTDEDIESLLKESRDFWENRKK</sequence>
<gene>
    <name evidence="2" type="ORF">MTBBW1_1060019</name>
</gene>
<feature type="region of interest" description="Disordered" evidence="1">
    <location>
        <begin position="91"/>
        <end position="149"/>
    </location>
</feature>
<proteinExistence type="predicted"/>
<organism evidence="2 3">
    <name type="scientific">Desulfamplus magnetovallimortis</name>
    <dbReference type="NCBI Taxonomy" id="1246637"/>
    <lineage>
        <taxon>Bacteria</taxon>
        <taxon>Pseudomonadati</taxon>
        <taxon>Thermodesulfobacteriota</taxon>
        <taxon>Desulfobacteria</taxon>
        <taxon>Desulfobacterales</taxon>
        <taxon>Desulfobacteraceae</taxon>
        <taxon>Desulfamplus</taxon>
    </lineage>
</organism>
<protein>
    <submittedName>
        <fullName evidence="2">Uncharacterized protein</fullName>
    </submittedName>
</protein>
<dbReference type="Proteomes" id="UP000191931">
    <property type="component" value="Unassembled WGS sequence"/>
</dbReference>
<accession>A0A1W1H5M6</accession>
<reference evidence="2 3" key="1">
    <citation type="submission" date="2017-03" db="EMBL/GenBank/DDBJ databases">
        <authorList>
            <person name="Afonso C.L."/>
            <person name="Miller P.J."/>
            <person name="Scott M.A."/>
            <person name="Spackman E."/>
            <person name="Goraichik I."/>
            <person name="Dimitrov K.M."/>
            <person name="Suarez D.L."/>
            <person name="Swayne D.E."/>
        </authorList>
    </citation>
    <scope>NUCLEOTIDE SEQUENCE [LARGE SCALE GENOMIC DNA]</scope>
    <source>
        <strain evidence="2">PRJEB14757</strain>
    </source>
</reference>
<evidence type="ECO:0000313" key="2">
    <source>
        <dbReference type="EMBL" id="SLM27668.1"/>
    </source>
</evidence>
<keyword evidence="3" id="KW-1185">Reference proteome</keyword>
<dbReference type="EMBL" id="FWEV01000009">
    <property type="protein sequence ID" value="SLM27668.1"/>
    <property type="molecule type" value="Genomic_DNA"/>
</dbReference>
<feature type="compositionally biased region" description="Acidic residues" evidence="1">
    <location>
        <begin position="114"/>
        <end position="131"/>
    </location>
</feature>
<evidence type="ECO:0000256" key="1">
    <source>
        <dbReference type="SAM" id="MobiDB-lite"/>
    </source>
</evidence>
<dbReference type="AlphaFoldDB" id="A0A1W1H5M6"/>
<evidence type="ECO:0000313" key="3">
    <source>
        <dbReference type="Proteomes" id="UP000191931"/>
    </source>
</evidence>
<name>A0A1W1H5M6_9BACT</name>
<feature type="compositionally biased region" description="Acidic residues" evidence="1">
    <location>
        <begin position="140"/>
        <end position="149"/>
    </location>
</feature>